<evidence type="ECO:0000256" key="6">
    <source>
        <dbReference type="ARBA" id="ARBA00022982"/>
    </source>
</evidence>
<sequence>MAERRRPGPAAVALAALGAAWPALAPAAQHTVRIEDMRFSPAALAVHPGDRVTWVNHDLVPHTVTGGGGPLDSGLVAAGASWTATVAAPAGTLRYRCTLHPAMTATLTVEDKP</sequence>
<dbReference type="Proteomes" id="UP001293718">
    <property type="component" value="Unassembled WGS sequence"/>
</dbReference>
<keyword evidence="8" id="KW-0732">Signal</keyword>
<keyword evidence="5" id="KW-0574">Periplasm</keyword>
<comment type="cofactor">
    <cofactor evidence="1">
        <name>Cu cation</name>
        <dbReference type="ChEBI" id="CHEBI:23378"/>
    </cofactor>
</comment>
<dbReference type="RefSeq" id="WP_322466622.1">
    <property type="nucleotide sequence ID" value="NZ_JAXOJX010000031.1"/>
</dbReference>
<organism evidence="10 11">
    <name type="scientific">Azohydromonas lata</name>
    <dbReference type="NCBI Taxonomy" id="45677"/>
    <lineage>
        <taxon>Bacteria</taxon>
        <taxon>Pseudomonadati</taxon>
        <taxon>Pseudomonadota</taxon>
        <taxon>Betaproteobacteria</taxon>
        <taxon>Burkholderiales</taxon>
        <taxon>Sphaerotilaceae</taxon>
        <taxon>Azohydromonas</taxon>
    </lineage>
</organism>
<evidence type="ECO:0000256" key="5">
    <source>
        <dbReference type="ARBA" id="ARBA00022764"/>
    </source>
</evidence>
<keyword evidence="3" id="KW-0813">Transport</keyword>
<dbReference type="Pfam" id="PF00127">
    <property type="entry name" value="Copper-bind"/>
    <property type="match status" value="1"/>
</dbReference>
<evidence type="ECO:0000256" key="7">
    <source>
        <dbReference type="ARBA" id="ARBA00023008"/>
    </source>
</evidence>
<dbReference type="EMBL" id="JAXOJX010000031">
    <property type="protein sequence ID" value="MDZ5458579.1"/>
    <property type="molecule type" value="Genomic_DNA"/>
</dbReference>
<feature type="signal peptide" evidence="8">
    <location>
        <begin position="1"/>
        <end position="25"/>
    </location>
</feature>
<accession>A0ABU5IHF4</accession>
<evidence type="ECO:0000313" key="10">
    <source>
        <dbReference type="EMBL" id="MDZ5458579.1"/>
    </source>
</evidence>
<keyword evidence="4" id="KW-0479">Metal-binding</keyword>
<comment type="caution">
    <text evidence="10">The sequence shown here is derived from an EMBL/GenBank/DDBJ whole genome shotgun (WGS) entry which is preliminary data.</text>
</comment>
<dbReference type="PANTHER" id="PTHR36507">
    <property type="entry name" value="BLL1555 PROTEIN"/>
    <property type="match status" value="1"/>
</dbReference>
<feature type="chain" id="PRO_5046905457" evidence="8">
    <location>
        <begin position="26"/>
        <end position="113"/>
    </location>
</feature>
<evidence type="ECO:0000313" key="11">
    <source>
        <dbReference type="Proteomes" id="UP001293718"/>
    </source>
</evidence>
<dbReference type="InterPro" id="IPR052721">
    <property type="entry name" value="ET_Amicyanin"/>
</dbReference>
<dbReference type="PRINTS" id="PR00155">
    <property type="entry name" value="AMICYANIN"/>
</dbReference>
<evidence type="ECO:0000256" key="2">
    <source>
        <dbReference type="ARBA" id="ARBA00004418"/>
    </source>
</evidence>
<reference evidence="10 11" key="1">
    <citation type="submission" date="2023-11" db="EMBL/GenBank/DDBJ databases">
        <title>Draft genome of Azohydromonas lata strain H1 (DSM1123), a polyhydroxyalkanoate producer.</title>
        <authorList>
            <person name="Traversa D."/>
            <person name="D'Addabbo P."/>
            <person name="Pazzani C."/>
            <person name="Manzari C."/>
            <person name="Chiara M."/>
            <person name="Scrascia M."/>
        </authorList>
    </citation>
    <scope>NUCLEOTIDE SEQUENCE [LARGE SCALE GENOMIC DNA]</scope>
    <source>
        <strain evidence="10 11">H1</strain>
    </source>
</reference>
<protein>
    <submittedName>
        <fullName evidence="10">Cupredoxin family copper-binding protein</fullName>
    </submittedName>
</protein>
<dbReference type="InterPro" id="IPR008972">
    <property type="entry name" value="Cupredoxin"/>
</dbReference>
<evidence type="ECO:0000256" key="3">
    <source>
        <dbReference type="ARBA" id="ARBA00022448"/>
    </source>
</evidence>
<dbReference type="PANTHER" id="PTHR36507:SF1">
    <property type="entry name" value="BLL1555 PROTEIN"/>
    <property type="match status" value="1"/>
</dbReference>
<dbReference type="InterPro" id="IPR002386">
    <property type="entry name" value="Amicyanin/Pseudoazurin"/>
</dbReference>
<keyword evidence="6" id="KW-0249">Electron transport</keyword>
<dbReference type="Gene3D" id="2.60.40.420">
    <property type="entry name" value="Cupredoxins - blue copper proteins"/>
    <property type="match status" value="1"/>
</dbReference>
<feature type="domain" description="Blue (type 1) copper" evidence="9">
    <location>
        <begin position="30"/>
        <end position="110"/>
    </location>
</feature>
<dbReference type="InterPro" id="IPR035668">
    <property type="entry name" value="Amicyanin"/>
</dbReference>
<evidence type="ECO:0000256" key="8">
    <source>
        <dbReference type="SAM" id="SignalP"/>
    </source>
</evidence>
<dbReference type="SUPFAM" id="SSF49503">
    <property type="entry name" value="Cupredoxins"/>
    <property type="match status" value="1"/>
</dbReference>
<dbReference type="CDD" id="cd13921">
    <property type="entry name" value="Amicyanin"/>
    <property type="match status" value="1"/>
</dbReference>
<evidence type="ECO:0000256" key="1">
    <source>
        <dbReference type="ARBA" id="ARBA00001935"/>
    </source>
</evidence>
<evidence type="ECO:0000256" key="4">
    <source>
        <dbReference type="ARBA" id="ARBA00022723"/>
    </source>
</evidence>
<proteinExistence type="predicted"/>
<evidence type="ECO:0000259" key="9">
    <source>
        <dbReference type="Pfam" id="PF00127"/>
    </source>
</evidence>
<name>A0ABU5IHF4_9BURK</name>
<keyword evidence="11" id="KW-1185">Reference proteome</keyword>
<gene>
    <name evidence="10" type="ORF">SM757_18525</name>
</gene>
<keyword evidence="7" id="KW-0186">Copper</keyword>
<comment type="subcellular location">
    <subcellularLocation>
        <location evidence="2">Periplasm</location>
    </subcellularLocation>
</comment>
<dbReference type="InterPro" id="IPR000923">
    <property type="entry name" value="BlueCu_1"/>
</dbReference>